<dbReference type="Proteomes" id="UP000724874">
    <property type="component" value="Unassembled WGS sequence"/>
</dbReference>
<dbReference type="AlphaFoldDB" id="A0A9P5NBL8"/>
<feature type="domain" description="DEAD/DEAH-box helicase" evidence="1">
    <location>
        <begin position="44"/>
        <end position="97"/>
    </location>
</feature>
<dbReference type="GO" id="GO:0003676">
    <property type="term" value="F:nucleic acid binding"/>
    <property type="evidence" value="ECO:0007669"/>
    <property type="project" value="InterPro"/>
</dbReference>
<name>A0A9P5NBL8_GYMJU</name>
<protein>
    <recommendedName>
        <fullName evidence="1">DEAD/DEAH-box helicase domain-containing protein</fullName>
    </recommendedName>
</protein>
<organism evidence="2 3">
    <name type="scientific">Gymnopilus junonius</name>
    <name type="common">Spectacular rustgill mushroom</name>
    <name type="synonym">Gymnopilus spectabilis subsp. junonius</name>
    <dbReference type="NCBI Taxonomy" id="109634"/>
    <lineage>
        <taxon>Eukaryota</taxon>
        <taxon>Fungi</taxon>
        <taxon>Dikarya</taxon>
        <taxon>Basidiomycota</taxon>
        <taxon>Agaricomycotina</taxon>
        <taxon>Agaricomycetes</taxon>
        <taxon>Agaricomycetidae</taxon>
        <taxon>Agaricales</taxon>
        <taxon>Agaricineae</taxon>
        <taxon>Hymenogastraceae</taxon>
        <taxon>Gymnopilus</taxon>
    </lineage>
</organism>
<accession>A0A9P5NBL8</accession>
<gene>
    <name evidence="2" type="ORF">CPB84DRAFT_1690523</name>
</gene>
<dbReference type="GO" id="GO:0005524">
    <property type="term" value="F:ATP binding"/>
    <property type="evidence" value="ECO:0007669"/>
    <property type="project" value="InterPro"/>
</dbReference>
<dbReference type="InterPro" id="IPR011545">
    <property type="entry name" value="DEAD/DEAH_box_helicase_dom"/>
</dbReference>
<dbReference type="Pfam" id="PF00270">
    <property type="entry name" value="DEAD"/>
    <property type="match status" value="1"/>
</dbReference>
<reference evidence="2" key="1">
    <citation type="submission" date="2020-11" db="EMBL/GenBank/DDBJ databases">
        <authorList>
            <consortium name="DOE Joint Genome Institute"/>
            <person name="Ahrendt S."/>
            <person name="Riley R."/>
            <person name="Andreopoulos W."/>
            <person name="LaButti K."/>
            <person name="Pangilinan J."/>
            <person name="Ruiz-duenas F.J."/>
            <person name="Barrasa J.M."/>
            <person name="Sanchez-Garcia M."/>
            <person name="Camarero S."/>
            <person name="Miyauchi S."/>
            <person name="Serrano A."/>
            <person name="Linde D."/>
            <person name="Babiker R."/>
            <person name="Drula E."/>
            <person name="Ayuso-Fernandez I."/>
            <person name="Pacheco R."/>
            <person name="Padilla G."/>
            <person name="Ferreira P."/>
            <person name="Barriuso J."/>
            <person name="Kellner H."/>
            <person name="Castanera R."/>
            <person name="Alfaro M."/>
            <person name="Ramirez L."/>
            <person name="Pisabarro A.G."/>
            <person name="Kuo A."/>
            <person name="Tritt A."/>
            <person name="Lipzen A."/>
            <person name="He G."/>
            <person name="Yan M."/>
            <person name="Ng V."/>
            <person name="Cullen D."/>
            <person name="Martin F."/>
            <person name="Rosso M.-N."/>
            <person name="Henrissat B."/>
            <person name="Hibbett D."/>
            <person name="Martinez A.T."/>
            <person name="Grigoriev I.V."/>
        </authorList>
    </citation>
    <scope>NUCLEOTIDE SEQUENCE</scope>
    <source>
        <strain evidence="2">AH 44721</strain>
    </source>
</reference>
<dbReference type="InterPro" id="IPR027417">
    <property type="entry name" value="P-loop_NTPase"/>
</dbReference>
<dbReference type="Gene3D" id="3.40.50.300">
    <property type="entry name" value="P-loop containing nucleotide triphosphate hydrolases"/>
    <property type="match status" value="1"/>
</dbReference>
<comment type="caution">
    <text evidence="2">The sequence shown here is derived from an EMBL/GenBank/DDBJ whole genome shotgun (WGS) entry which is preliminary data.</text>
</comment>
<evidence type="ECO:0000259" key="1">
    <source>
        <dbReference type="Pfam" id="PF00270"/>
    </source>
</evidence>
<sequence>MTAIPWDRLPSQFLAGLSEPDRTVCYRASMICWSVSGSKMVPREMQLKVILADWKGRDALVAAGTGSGKTLPIALCILLDDPSANLLTITISPLKCLQVRDFAERPFFFFS</sequence>
<proteinExistence type="predicted"/>
<evidence type="ECO:0000313" key="3">
    <source>
        <dbReference type="Proteomes" id="UP000724874"/>
    </source>
</evidence>
<keyword evidence="3" id="KW-1185">Reference proteome</keyword>
<evidence type="ECO:0000313" key="2">
    <source>
        <dbReference type="EMBL" id="KAF8873904.1"/>
    </source>
</evidence>
<dbReference type="EMBL" id="JADNYJ010000226">
    <property type="protein sequence ID" value="KAF8873904.1"/>
    <property type="molecule type" value="Genomic_DNA"/>
</dbReference>
<dbReference type="OrthoDB" id="3208129at2759"/>
<dbReference type="SUPFAM" id="SSF52540">
    <property type="entry name" value="P-loop containing nucleoside triphosphate hydrolases"/>
    <property type="match status" value="1"/>
</dbReference>